<protein>
    <submittedName>
        <fullName evidence="4">Xanthine dehydrogenase accessory protein XdhC</fullName>
    </submittedName>
</protein>
<name>A0A2Z2H6X3_9GAMM</name>
<feature type="compositionally biased region" description="Basic residues" evidence="1">
    <location>
        <begin position="1"/>
        <end position="11"/>
    </location>
</feature>
<dbReference type="InterPro" id="IPR003777">
    <property type="entry name" value="XdhC_CoxI"/>
</dbReference>
<keyword evidence="5" id="KW-1185">Reference proteome</keyword>
<evidence type="ECO:0000256" key="1">
    <source>
        <dbReference type="SAM" id="MobiDB-lite"/>
    </source>
</evidence>
<dbReference type="Gene3D" id="3.40.50.720">
    <property type="entry name" value="NAD(P)-binding Rossmann-like Domain"/>
    <property type="match status" value="1"/>
</dbReference>
<gene>
    <name evidence="4" type="ORF">B9G99_09310</name>
</gene>
<dbReference type="PANTHER" id="PTHR30388:SF6">
    <property type="entry name" value="XANTHINE DEHYDROGENASE SUBUNIT A-RELATED"/>
    <property type="match status" value="1"/>
</dbReference>
<dbReference type="Pfam" id="PF02625">
    <property type="entry name" value="XdhC_CoxI"/>
    <property type="match status" value="1"/>
</dbReference>
<evidence type="ECO:0000313" key="5">
    <source>
        <dbReference type="Proteomes" id="UP000250025"/>
    </source>
</evidence>
<dbReference type="AlphaFoldDB" id="A0A2Z2H6X3"/>
<reference evidence="4 5" key="1">
    <citation type="journal article" date="2017" name="Int. J. Syst. Evol. Microbiol.">
        <title>Kushneria konosiri sp. nov., isolated from the Korean salt-fermented seafood Daemi-jeot.</title>
        <authorList>
            <person name="Yun J.H."/>
            <person name="Park S.K."/>
            <person name="Lee J.Y."/>
            <person name="Jung M.J."/>
            <person name="Bae J.W."/>
        </authorList>
    </citation>
    <scope>NUCLEOTIDE SEQUENCE [LARGE SCALE GENOMIC DNA]</scope>
    <source>
        <strain evidence="4 5">X49</strain>
    </source>
</reference>
<dbReference type="Proteomes" id="UP000250025">
    <property type="component" value="Chromosome"/>
</dbReference>
<dbReference type="EMBL" id="CP021323">
    <property type="protein sequence ID" value="ARS53058.1"/>
    <property type="molecule type" value="Genomic_DNA"/>
</dbReference>
<sequence length="303" mass="33003">MPLDLRRRRRMSCQPSEPQPGPKHWYEALADCQRRGIAHACAQIVTSAGSTPREPGSQMVITETQSFDTLGGGHFEQEIIELTQQALARGDSGCRLESFSLGARSGQCCGGHVEVLITLYPRPRMQIALFGAGHVAQALEPLMAGLGWRVDWFDTRSPSLLEVTAPAPTTHCHFGLSLDEQMARLTPDSHCLVMTHDHALDEVLLVTIMARRDQASLGLIGSESKRARFARRLRNKGIAEPEIETLRCPLGNSGGDKRPQAIAIAIAAELLALNQPPTPPILRGLPREALTCLEAAVDTRETG</sequence>
<feature type="region of interest" description="Disordered" evidence="1">
    <location>
        <begin position="1"/>
        <end position="22"/>
    </location>
</feature>
<dbReference type="NCBIfam" id="TIGR02964">
    <property type="entry name" value="xanthine_xdhC"/>
    <property type="match status" value="1"/>
</dbReference>
<evidence type="ECO:0000313" key="4">
    <source>
        <dbReference type="EMBL" id="ARS53058.1"/>
    </source>
</evidence>
<evidence type="ECO:0000259" key="2">
    <source>
        <dbReference type="Pfam" id="PF02625"/>
    </source>
</evidence>
<dbReference type="InterPro" id="IPR014308">
    <property type="entry name" value="Xanthine_DH_XdhC"/>
</dbReference>
<dbReference type="InterPro" id="IPR027051">
    <property type="entry name" value="XdhC_Rossmann_dom"/>
</dbReference>
<organism evidence="4 5">
    <name type="scientific">Kushneria konosiri</name>
    <dbReference type="NCBI Taxonomy" id="698828"/>
    <lineage>
        <taxon>Bacteria</taxon>
        <taxon>Pseudomonadati</taxon>
        <taxon>Pseudomonadota</taxon>
        <taxon>Gammaproteobacteria</taxon>
        <taxon>Oceanospirillales</taxon>
        <taxon>Halomonadaceae</taxon>
        <taxon>Kushneria</taxon>
    </lineage>
</organism>
<dbReference type="PANTHER" id="PTHR30388">
    <property type="entry name" value="ALDEHYDE OXIDOREDUCTASE MOLYBDENUM COFACTOR ASSEMBLY PROTEIN"/>
    <property type="match status" value="1"/>
</dbReference>
<dbReference type="Pfam" id="PF13478">
    <property type="entry name" value="XdhC_C"/>
    <property type="match status" value="1"/>
</dbReference>
<dbReference type="InterPro" id="IPR052698">
    <property type="entry name" value="MoCofactor_Util/Proc"/>
</dbReference>
<accession>A0A2Z2H6X3</accession>
<evidence type="ECO:0000259" key="3">
    <source>
        <dbReference type="Pfam" id="PF13478"/>
    </source>
</evidence>
<feature type="domain" description="XdhC Rossmann" evidence="3">
    <location>
        <begin position="128"/>
        <end position="270"/>
    </location>
</feature>
<dbReference type="KEGG" id="kus:B9G99_09310"/>
<proteinExistence type="predicted"/>
<feature type="domain" description="XdhC- CoxI" evidence="2">
    <location>
        <begin position="33"/>
        <end position="96"/>
    </location>
</feature>